<protein>
    <submittedName>
        <fullName evidence="1">Uncharacterized protein</fullName>
    </submittedName>
</protein>
<dbReference type="EMBL" id="JANHOG010001540">
    <property type="protein sequence ID" value="KAJ3535410.1"/>
    <property type="molecule type" value="Genomic_DNA"/>
</dbReference>
<name>A0ACC1SAB8_9APHY</name>
<keyword evidence="2" id="KW-1185">Reference proteome</keyword>
<comment type="caution">
    <text evidence="1">The sequence shown here is derived from an EMBL/GenBank/DDBJ whole genome shotgun (WGS) entry which is preliminary data.</text>
</comment>
<evidence type="ECO:0000313" key="2">
    <source>
        <dbReference type="Proteomes" id="UP001148662"/>
    </source>
</evidence>
<dbReference type="Proteomes" id="UP001148662">
    <property type="component" value="Unassembled WGS sequence"/>
</dbReference>
<accession>A0ACC1SAB8</accession>
<organism evidence="1 2">
    <name type="scientific">Phlebia brevispora</name>
    <dbReference type="NCBI Taxonomy" id="194682"/>
    <lineage>
        <taxon>Eukaryota</taxon>
        <taxon>Fungi</taxon>
        <taxon>Dikarya</taxon>
        <taxon>Basidiomycota</taxon>
        <taxon>Agaricomycotina</taxon>
        <taxon>Agaricomycetes</taxon>
        <taxon>Polyporales</taxon>
        <taxon>Meruliaceae</taxon>
        <taxon>Phlebia</taxon>
    </lineage>
</organism>
<sequence>MSRFVRASKYRHVFGQPGKKEYGYENLKVSNSAWDTNFIAASGVRVPVADQRDIASPDVASKEVPEY</sequence>
<reference evidence="1" key="1">
    <citation type="submission" date="2022-07" db="EMBL/GenBank/DDBJ databases">
        <title>Genome Sequence of Phlebia brevispora.</title>
        <authorList>
            <person name="Buettner E."/>
        </authorList>
    </citation>
    <scope>NUCLEOTIDE SEQUENCE</scope>
    <source>
        <strain evidence="1">MPL23</strain>
    </source>
</reference>
<gene>
    <name evidence="1" type="ORF">NM688_g6983</name>
</gene>
<proteinExistence type="predicted"/>
<evidence type="ECO:0000313" key="1">
    <source>
        <dbReference type="EMBL" id="KAJ3535410.1"/>
    </source>
</evidence>